<keyword evidence="6" id="KW-1185">Reference proteome</keyword>
<dbReference type="InterPro" id="IPR009057">
    <property type="entry name" value="Homeodomain-like_sf"/>
</dbReference>
<keyword evidence="1" id="KW-0805">Transcription regulation</keyword>
<dbReference type="Gene3D" id="1.10.10.60">
    <property type="entry name" value="Homeodomain-like"/>
    <property type="match status" value="1"/>
</dbReference>
<evidence type="ECO:0000313" key="6">
    <source>
        <dbReference type="Proteomes" id="UP001381003"/>
    </source>
</evidence>
<dbReference type="Pfam" id="PF12833">
    <property type="entry name" value="HTH_18"/>
    <property type="match status" value="1"/>
</dbReference>
<feature type="domain" description="HTH araC/xylS-type" evidence="4">
    <location>
        <begin position="215"/>
        <end position="314"/>
    </location>
</feature>
<dbReference type="PROSITE" id="PS00041">
    <property type="entry name" value="HTH_ARAC_FAMILY_1"/>
    <property type="match status" value="1"/>
</dbReference>
<dbReference type="InterPro" id="IPR018060">
    <property type="entry name" value="HTH_AraC"/>
</dbReference>
<name>A0ABZ2FH64_9MICO</name>
<dbReference type="SMART" id="SM00342">
    <property type="entry name" value="HTH_ARAC"/>
    <property type="match status" value="1"/>
</dbReference>
<reference evidence="5 6" key="1">
    <citation type="submission" date="2022-09" db="EMBL/GenBank/DDBJ databases">
        <title>Complete genome sequence of Janibacter terrae strain COS04-44, PCL-degrading bacteria isolated from oil spilled coast.</title>
        <authorList>
            <person name="Park H."/>
            <person name="Kim J.Y."/>
            <person name="An S.H."/>
            <person name="Lee C.M."/>
            <person name="Weon H.-Y."/>
        </authorList>
    </citation>
    <scope>NUCLEOTIDE SEQUENCE [LARGE SCALE GENOMIC DNA]</scope>
    <source>
        <strain evidence="5 6">COS04-44</strain>
    </source>
</reference>
<sequence>MKHLLESAPRFEDWEGLHDALADAYFPHAMHPSAAPRAATASGLEVVDLDQCRLARIQFGATVGIDSEHPGAVAVNIPLTGHLASRIGSIDFDAGPGQATAFPADTPARMPAWTSDLIVLGLRIDADHLRRESERVFARKDVVLPTEIDLRTPAGETWFKMARTTFDNARESGGLLYQDPQVAGAVASMLVTGLLLAAVPEEPTAREALRPRPVHRAVAAMEADPARAWTPADLAEIAGVSVRRLQQAFREHLGTTPFAHLHDVRLERIHDDLVHGRGASVTDVALSWGVTHLGRFAAAYRARYGELPSRTLAMAS</sequence>
<dbReference type="PROSITE" id="PS01124">
    <property type="entry name" value="HTH_ARAC_FAMILY_2"/>
    <property type="match status" value="1"/>
</dbReference>
<dbReference type="SUPFAM" id="SSF46689">
    <property type="entry name" value="Homeodomain-like"/>
    <property type="match status" value="1"/>
</dbReference>
<evidence type="ECO:0000259" key="4">
    <source>
        <dbReference type="PROSITE" id="PS01124"/>
    </source>
</evidence>
<dbReference type="InterPro" id="IPR035418">
    <property type="entry name" value="AraC-bd_2"/>
</dbReference>
<evidence type="ECO:0000256" key="2">
    <source>
        <dbReference type="ARBA" id="ARBA00023125"/>
    </source>
</evidence>
<protein>
    <submittedName>
        <fullName evidence="5">AraC family transcriptional regulator</fullName>
    </submittedName>
</protein>
<dbReference type="Pfam" id="PF14525">
    <property type="entry name" value="AraC_binding_2"/>
    <property type="match status" value="1"/>
</dbReference>
<keyword evidence="2" id="KW-0238">DNA-binding</keyword>
<dbReference type="PANTHER" id="PTHR46796:SF12">
    <property type="entry name" value="HTH-TYPE DNA-BINDING TRANSCRIPTIONAL ACTIVATOR EUTR"/>
    <property type="match status" value="1"/>
</dbReference>
<proteinExistence type="predicted"/>
<organism evidence="5 6">
    <name type="scientific">Janibacter terrae</name>
    <dbReference type="NCBI Taxonomy" id="103817"/>
    <lineage>
        <taxon>Bacteria</taxon>
        <taxon>Bacillati</taxon>
        <taxon>Actinomycetota</taxon>
        <taxon>Actinomycetes</taxon>
        <taxon>Micrococcales</taxon>
        <taxon>Intrasporangiaceae</taxon>
        <taxon>Janibacter</taxon>
    </lineage>
</organism>
<gene>
    <name evidence="5" type="ORF">N5P18_06695</name>
</gene>
<keyword evidence="3" id="KW-0804">Transcription</keyword>
<accession>A0ABZ2FH64</accession>
<dbReference type="PANTHER" id="PTHR46796">
    <property type="entry name" value="HTH-TYPE TRANSCRIPTIONAL ACTIVATOR RHAS-RELATED"/>
    <property type="match status" value="1"/>
</dbReference>
<dbReference type="RefSeq" id="WP_338539088.1">
    <property type="nucleotide sequence ID" value="NZ_CP104874.1"/>
</dbReference>
<dbReference type="InterPro" id="IPR018062">
    <property type="entry name" value="HTH_AraC-typ_CS"/>
</dbReference>
<dbReference type="EMBL" id="CP104874">
    <property type="protein sequence ID" value="WWF06551.1"/>
    <property type="molecule type" value="Genomic_DNA"/>
</dbReference>
<evidence type="ECO:0000256" key="3">
    <source>
        <dbReference type="ARBA" id="ARBA00023163"/>
    </source>
</evidence>
<dbReference type="InterPro" id="IPR050204">
    <property type="entry name" value="AraC_XylS_family_regulators"/>
</dbReference>
<evidence type="ECO:0000256" key="1">
    <source>
        <dbReference type="ARBA" id="ARBA00023015"/>
    </source>
</evidence>
<evidence type="ECO:0000313" key="5">
    <source>
        <dbReference type="EMBL" id="WWF06551.1"/>
    </source>
</evidence>
<dbReference type="Proteomes" id="UP001381003">
    <property type="component" value="Chromosome"/>
</dbReference>